<sequence length="129" mass="15228">FTKTVKESLKDKELLRAEEIDLEEKLSKQWNRIEQAIKKVADENIPKTKVTPKTFYTFSKKAMKLYSALRRINTVIINLQKGKVQQDLKEEINQEIKKVSKMSQLGIDMQIRENKTDMKLNKKIKDFIN</sequence>
<feature type="non-terminal residue" evidence="1">
    <location>
        <position position="1"/>
    </location>
</feature>
<evidence type="ECO:0000313" key="1">
    <source>
        <dbReference type="EMBL" id="CAG8834459.1"/>
    </source>
</evidence>
<protein>
    <submittedName>
        <fullName evidence="1">25180_t:CDS:1</fullName>
    </submittedName>
</protein>
<organism evidence="1 2">
    <name type="scientific">Gigaspora margarita</name>
    <dbReference type="NCBI Taxonomy" id="4874"/>
    <lineage>
        <taxon>Eukaryota</taxon>
        <taxon>Fungi</taxon>
        <taxon>Fungi incertae sedis</taxon>
        <taxon>Mucoromycota</taxon>
        <taxon>Glomeromycotina</taxon>
        <taxon>Glomeromycetes</taxon>
        <taxon>Diversisporales</taxon>
        <taxon>Gigasporaceae</taxon>
        <taxon>Gigaspora</taxon>
    </lineage>
</organism>
<keyword evidence="2" id="KW-1185">Reference proteome</keyword>
<dbReference type="EMBL" id="CAJVQB010049404">
    <property type="protein sequence ID" value="CAG8834459.1"/>
    <property type="molecule type" value="Genomic_DNA"/>
</dbReference>
<name>A0ABN7WKA8_GIGMA</name>
<proteinExistence type="predicted"/>
<accession>A0ABN7WKA8</accession>
<dbReference type="Proteomes" id="UP000789901">
    <property type="component" value="Unassembled WGS sequence"/>
</dbReference>
<comment type="caution">
    <text evidence="1">The sequence shown here is derived from an EMBL/GenBank/DDBJ whole genome shotgun (WGS) entry which is preliminary data.</text>
</comment>
<reference evidence="1 2" key="1">
    <citation type="submission" date="2021-06" db="EMBL/GenBank/DDBJ databases">
        <authorList>
            <person name="Kallberg Y."/>
            <person name="Tangrot J."/>
            <person name="Rosling A."/>
        </authorList>
    </citation>
    <scope>NUCLEOTIDE SEQUENCE [LARGE SCALE GENOMIC DNA]</scope>
    <source>
        <strain evidence="1 2">120-4 pot B 10/14</strain>
    </source>
</reference>
<evidence type="ECO:0000313" key="2">
    <source>
        <dbReference type="Proteomes" id="UP000789901"/>
    </source>
</evidence>
<gene>
    <name evidence="1" type="ORF">GMARGA_LOCUS32064</name>
</gene>